<protein>
    <submittedName>
        <fullName evidence="2">Uncharacterized protein</fullName>
    </submittedName>
</protein>
<name>A0AAD4PHX6_9MUSC</name>
<evidence type="ECO:0000313" key="2">
    <source>
        <dbReference type="EMBL" id="KAH8359216.1"/>
    </source>
</evidence>
<feature type="region of interest" description="Disordered" evidence="1">
    <location>
        <begin position="19"/>
        <end position="40"/>
    </location>
</feature>
<accession>A0AAD4PHX6</accession>
<evidence type="ECO:0000313" key="3">
    <source>
        <dbReference type="Proteomes" id="UP001200034"/>
    </source>
</evidence>
<feature type="compositionally biased region" description="Basic residues" evidence="1">
    <location>
        <begin position="31"/>
        <end position="40"/>
    </location>
</feature>
<dbReference type="EMBL" id="JAJJHW010003409">
    <property type="protein sequence ID" value="KAH8359216.1"/>
    <property type="molecule type" value="Genomic_DNA"/>
</dbReference>
<proteinExistence type="predicted"/>
<dbReference type="Proteomes" id="UP001200034">
    <property type="component" value="Unassembled WGS sequence"/>
</dbReference>
<sequence>MSLVHEVLHQQLRLLLKARRRSSSRSDDRRQRHCVAKKSRNRWQSHCNRRSSAGQDAHCGTVTTLQGLRYPSLPVGNRCIGPLLHIWLRLNEDTYSSSHLTRQRYMRRIRLQQRSTLENAWHVCQIHWRNLRQKIWPEATKSIGTQTGYSPYIRIVRESRLQAAAQVSPMRRLTLMFVQISEALESALSTASGSYLNTSAAMELINFGDLCDQLNSVLIDHIIDNVDYTLTPTPSMAQFNTVFPEET</sequence>
<organism evidence="2 3">
    <name type="scientific">Drosophila rubida</name>
    <dbReference type="NCBI Taxonomy" id="30044"/>
    <lineage>
        <taxon>Eukaryota</taxon>
        <taxon>Metazoa</taxon>
        <taxon>Ecdysozoa</taxon>
        <taxon>Arthropoda</taxon>
        <taxon>Hexapoda</taxon>
        <taxon>Insecta</taxon>
        <taxon>Pterygota</taxon>
        <taxon>Neoptera</taxon>
        <taxon>Endopterygota</taxon>
        <taxon>Diptera</taxon>
        <taxon>Brachycera</taxon>
        <taxon>Muscomorpha</taxon>
        <taxon>Ephydroidea</taxon>
        <taxon>Drosophilidae</taxon>
        <taxon>Drosophila</taxon>
    </lineage>
</organism>
<keyword evidence="3" id="KW-1185">Reference proteome</keyword>
<evidence type="ECO:0000256" key="1">
    <source>
        <dbReference type="SAM" id="MobiDB-lite"/>
    </source>
</evidence>
<reference evidence="2" key="1">
    <citation type="journal article" date="2021" name="Mol. Ecol. Resour.">
        <title>Phylogenomic analyses of the genus Drosophila reveals genomic signals of climate adaptation.</title>
        <authorList>
            <person name="Li F."/>
            <person name="Rane R.V."/>
            <person name="Luria V."/>
            <person name="Xiong Z."/>
            <person name="Chen J."/>
            <person name="Li Z."/>
            <person name="Catullo R.A."/>
            <person name="Griffin P.C."/>
            <person name="Schiffer M."/>
            <person name="Pearce S."/>
            <person name="Lee S.F."/>
            <person name="McElroy K."/>
            <person name="Stocker A."/>
            <person name="Shirriffs J."/>
            <person name="Cockerell F."/>
            <person name="Coppin C."/>
            <person name="Sgro C.M."/>
            <person name="Karger A."/>
            <person name="Cain J.W."/>
            <person name="Weber J.A."/>
            <person name="Santpere G."/>
            <person name="Kirschner M.W."/>
            <person name="Hoffmann A.A."/>
            <person name="Oakeshott J.G."/>
            <person name="Zhang G."/>
        </authorList>
    </citation>
    <scope>NUCLEOTIDE SEQUENCE</scope>
    <source>
        <strain evidence="2">BGI-SZ-2011g</strain>
    </source>
</reference>
<gene>
    <name evidence="2" type="ORF">KR093_005253</name>
</gene>
<comment type="caution">
    <text evidence="2">The sequence shown here is derived from an EMBL/GenBank/DDBJ whole genome shotgun (WGS) entry which is preliminary data.</text>
</comment>
<dbReference type="AlphaFoldDB" id="A0AAD4PHX6"/>